<dbReference type="AlphaFoldDB" id="A0A9Q1DVK3"/>
<gene>
    <name evidence="1" type="ORF">COCON_G00050700</name>
</gene>
<dbReference type="EMBL" id="JAFJMO010000003">
    <property type="protein sequence ID" value="KAJ8282551.1"/>
    <property type="molecule type" value="Genomic_DNA"/>
</dbReference>
<evidence type="ECO:0000313" key="1">
    <source>
        <dbReference type="EMBL" id="KAJ8282551.1"/>
    </source>
</evidence>
<keyword evidence="2" id="KW-1185">Reference proteome</keyword>
<comment type="caution">
    <text evidence="1">The sequence shown here is derived from an EMBL/GenBank/DDBJ whole genome shotgun (WGS) entry which is preliminary data.</text>
</comment>
<name>A0A9Q1DVK3_CONCO</name>
<organism evidence="1 2">
    <name type="scientific">Conger conger</name>
    <name type="common">Conger eel</name>
    <name type="synonym">Muraena conger</name>
    <dbReference type="NCBI Taxonomy" id="82655"/>
    <lineage>
        <taxon>Eukaryota</taxon>
        <taxon>Metazoa</taxon>
        <taxon>Chordata</taxon>
        <taxon>Craniata</taxon>
        <taxon>Vertebrata</taxon>
        <taxon>Euteleostomi</taxon>
        <taxon>Actinopterygii</taxon>
        <taxon>Neopterygii</taxon>
        <taxon>Teleostei</taxon>
        <taxon>Anguilliformes</taxon>
        <taxon>Congridae</taxon>
        <taxon>Conger</taxon>
    </lineage>
</organism>
<evidence type="ECO:0000313" key="2">
    <source>
        <dbReference type="Proteomes" id="UP001152803"/>
    </source>
</evidence>
<proteinExistence type="predicted"/>
<sequence length="77" mass="8882">MVFYSLSYSLSTEMQVQGVPVCLPQEIRDLWTHHLGEDRLNEPLGICRSFKRMDPHLRCVPAASLFPPALIDHFFSH</sequence>
<accession>A0A9Q1DVK3</accession>
<reference evidence="1" key="1">
    <citation type="journal article" date="2023" name="Science">
        <title>Genome structures resolve the early diversification of teleost fishes.</title>
        <authorList>
            <person name="Parey E."/>
            <person name="Louis A."/>
            <person name="Montfort J."/>
            <person name="Bouchez O."/>
            <person name="Roques C."/>
            <person name="Iampietro C."/>
            <person name="Lluch J."/>
            <person name="Castinel A."/>
            <person name="Donnadieu C."/>
            <person name="Desvignes T."/>
            <person name="Floi Bucao C."/>
            <person name="Jouanno E."/>
            <person name="Wen M."/>
            <person name="Mejri S."/>
            <person name="Dirks R."/>
            <person name="Jansen H."/>
            <person name="Henkel C."/>
            <person name="Chen W.J."/>
            <person name="Zahm M."/>
            <person name="Cabau C."/>
            <person name="Klopp C."/>
            <person name="Thompson A.W."/>
            <person name="Robinson-Rechavi M."/>
            <person name="Braasch I."/>
            <person name="Lecointre G."/>
            <person name="Bobe J."/>
            <person name="Postlethwait J.H."/>
            <person name="Berthelot C."/>
            <person name="Roest Crollius H."/>
            <person name="Guiguen Y."/>
        </authorList>
    </citation>
    <scope>NUCLEOTIDE SEQUENCE</scope>
    <source>
        <strain evidence="1">Concon-B</strain>
    </source>
</reference>
<protein>
    <submittedName>
        <fullName evidence="1">Uncharacterized protein</fullName>
    </submittedName>
</protein>
<dbReference type="Proteomes" id="UP001152803">
    <property type="component" value="Unassembled WGS sequence"/>
</dbReference>